<dbReference type="EMBL" id="BSTI01000011">
    <property type="protein sequence ID" value="GLY68328.1"/>
    <property type="molecule type" value="Genomic_DNA"/>
</dbReference>
<feature type="transmembrane region" description="Helical" evidence="9">
    <location>
        <begin position="51"/>
        <end position="71"/>
    </location>
</feature>
<comment type="caution">
    <text evidence="11">The sequence shown here is derived from an EMBL/GenBank/DDBJ whole genome shotgun (WGS) entry which is preliminary data.</text>
</comment>
<evidence type="ECO:0000256" key="8">
    <source>
        <dbReference type="ARBA" id="ARBA00023012"/>
    </source>
</evidence>
<dbReference type="InterPro" id="IPR011712">
    <property type="entry name" value="Sig_transdc_His_kin_sub3_dim/P"/>
</dbReference>
<feature type="domain" description="Signal transduction histidine kinase subgroup 3 dimerisation and phosphoacceptor" evidence="10">
    <location>
        <begin position="140"/>
        <end position="205"/>
    </location>
</feature>
<reference evidence="11" key="1">
    <citation type="submission" date="2023-03" db="EMBL/GenBank/DDBJ databases">
        <title>Amycolatopsis taiwanensis NBRC 103393.</title>
        <authorList>
            <person name="Ichikawa N."/>
            <person name="Sato H."/>
            <person name="Tonouchi N."/>
        </authorList>
    </citation>
    <scope>NUCLEOTIDE SEQUENCE</scope>
    <source>
        <strain evidence="11">NBRC 103393</strain>
    </source>
</reference>
<keyword evidence="9" id="KW-0472">Membrane</keyword>
<dbReference type="InterPro" id="IPR050482">
    <property type="entry name" value="Sensor_HK_TwoCompSys"/>
</dbReference>
<dbReference type="AlphaFoldDB" id="A0A9W6R311"/>
<dbReference type="GO" id="GO:0000155">
    <property type="term" value="F:phosphorelay sensor kinase activity"/>
    <property type="evidence" value="ECO:0007669"/>
    <property type="project" value="InterPro"/>
</dbReference>
<keyword evidence="9" id="KW-0812">Transmembrane</keyword>
<keyword evidence="4" id="KW-0808">Transferase</keyword>
<dbReference type="Gene3D" id="3.30.565.10">
    <property type="entry name" value="Histidine kinase-like ATPase, C-terminal domain"/>
    <property type="match status" value="1"/>
</dbReference>
<proteinExistence type="predicted"/>
<dbReference type="GO" id="GO:0046983">
    <property type="term" value="F:protein dimerization activity"/>
    <property type="evidence" value="ECO:0007669"/>
    <property type="project" value="InterPro"/>
</dbReference>
<evidence type="ECO:0000256" key="4">
    <source>
        <dbReference type="ARBA" id="ARBA00022679"/>
    </source>
</evidence>
<feature type="transmembrane region" description="Helical" evidence="9">
    <location>
        <begin position="83"/>
        <end position="107"/>
    </location>
</feature>
<evidence type="ECO:0000313" key="11">
    <source>
        <dbReference type="EMBL" id="GLY68328.1"/>
    </source>
</evidence>
<evidence type="ECO:0000256" key="6">
    <source>
        <dbReference type="ARBA" id="ARBA00022777"/>
    </source>
</evidence>
<protein>
    <recommendedName>
        <fullName evidence="2">histidine kinase</fullName>
        <ecNumber evidence="2">2.7.13.3</ecNumber>
    </recommendedName>
</protein>
<dbReference type="Pfam" id="PF07730">
    <property type="entry name" value="HisKA_3"/>
    <property type="match status" value="1"/>
</dbReference>
<sequence length="338" mass="35767">MDTPYWRRLRPQLVNAVVVAAFVVGGAWSWRQGWPGALLSAAQLLPLFARHRAPGVVLAMTTAATVAHLLVGPPRNTMYLPVLIALYAAAGHRIGCGLATAAVGAAVFPAKGIFDGTLLAVAACGTAWLLGVERRRHAAERTELAARRLHDTLAQSTTVMLVQAEALRAGGALTEADRARLDTVLAAGRGALTLVRRTLRELHDQHDLPPDLTEVLARLRAAGLVLDHDPRLTGLARPVRDIAERIIAETATNALRHNGPGVRLHLGVEVTGDAVRITARNARSNRKPPGSGYGLTSLAEQVAAVHGTLHAAETGDGEWLVTAELPLTCPGSPVAARR</sequence>
<keyword evidence="12" id="KW-1185">Reference proteome</keyword>
<keyword evidence="3" id="KW-0597">Phosphoprotein</keyword>
<dbReference type="EC" id="2.7.13.3" evidence="2"/>
<dbReference type="PANTHER" id="PTHR24421">
    <property type="entry name" value="NITRATE/NITRITE SENSOR PROTEIN NARX-RELATED"/>
    <property type="match status" value="1"/>
</dbReference>
<gene>
    <name evidence="11" type="ORF">Atai01_49470</name>
</gene>
<keyword evidence="5" id="KW-0547">Nucleotide-binding</keyword>
<comment type="catalytic activity">
    <reaction evidence="1">
        <text>ATP + protein L-histidine = ADP + protein N-phospho-L-histidine.</text>
        <dbReference type="EC" id="2.7.13.3"/>
    </reaction>
</comment>
<dbReference type="GO" id="GO:0005524">
    <property type="term" value="F:ATP binding"/>
    <property type="evidence" value="ECO:0007669"/>
    <property type="project" value="UniProtKB-KW"/>
</dbReference>
<dbReference type="GO" id="GO:0016020">
    <property type="term" value="C:membrane"/>
    <property type="evidence" value="ECO:0007669"/>
    <property type="project" value="InterPro"/>
</dbReference>
<dbReference type="InterPro" id="IPR036890">
    <property type="entry name" value="HATPase_C_sf"/>
</dbReference>
<accession>A0A9W6R311</accession>
<feature type="transmembrane region" description="Helical" evidence="9">
    <location>
        <begin position="113"/>
        <end position="132"/>
    </location>
</feature>
<evidence type="ECO:0000256" key="9">
    <source>
        <dbReference type="SAM" id="Phobius"/>
    </source>
</evidence>
<dbReference type="PANTHER" id="PTHR24421:SF10">
    <property type="entry name" value="NITRATE_NITRITE SENSOR PROTEIN NARQ"/>
    <property type="match status" value="1"/>
</dbReference>
<organism evidence="11 12">
    <name type="scientific">Amycolatopsis taiwanensis</name>
    <dbReference type="NCBI Taxonomy" id="342230"/>
    <lineage>
        <taxon>Bacteria</taxon>
        <taxon>Bacillati</taxon>
        <taxon>Actinomycetota</taxon>
        <taxon>Actinomycetes</taxon>
        <taxon>Pseudonocardiales</taxon>
        <taxon>Pseudonocardiaceae</taxon>
        <taxon>Amycolatopsis</taxon>
    </lineage>
</organism>
<feature type="transmembrane region" description="Helical" evidence="9">
    <location>
        <begin position="12"/>
        <end position="31"/>
    </location>
</feature>
<evidence type="ECO:0000256" key="2">
    <source>
        <dbReference type="ARBA" id="ARBA00012438"/>
    </source>
</evidence>
<dbReference type="RefSeq" id="WP_285488326.1">
    <property type="nucleotide sequence ID" value="NZ_BSTI01000011.1"/>
</dbReference>
<evidence type="ECO:0000259" key="10">
    <source>
        <dbReference type="Pfam" id="PF07730"/>
    </source>
</evidence>
<keyword evidence="9" id="KW-1133">Transmembrane helix</keyword>
<evidence type="ECO:0000256" key="1">
    <source>
        <dbReference type="ARBA" id="ARBA00000085"/>
    </source>
</evidence>
<keyword evidence="8" id="KW-0902">Two-component regulatory system</keyword>
<keyword evidence="7" id="KW-0067">ATP-binding</keyword>
<evidence type="ECO:0000313" key="12">
    <source>
        <dbReference type="Proteomes" id="UP001165136"/>
    </source>
</evidence>
<dbReference type="SUPFAM" id="SSF55874">
    <property type="entry name" value="ATPase domain of HSP90 chaperone/DNA topoisomerase II/histidine kinase"/>
    <property type="match status" value="1"/>
</dbReference>
<evidence type="ECO:0000256" key="5">
    <source>
        <dbReference type="ARBA" id="ARBA00022741"/>
    </source>
</evidence>
<name>A0A9W6R311_9PSEU</name>
<keyword evidence="6 11" id="KW-0418">Kinase</keyword>
<dbReference type="Proteomes" id="UP001165136">
    <property type="component" value="Unassembled WGS sequence"/>
</dbReference>
<dbReference type="Gene3D" id="1.20.5.1930">
    <property type="match status" value="1"/>
</dbReference>
<evidence type="ECO:0000256" key="7">
    <source>
        <dbReference type="ARBA" id="ARBA00022840"/>
    </source>
</evidence>
<evidence type="ECO:0000256" key="3">
    <source>
        <dbReference type="ARBA" id="ARBA00022553"/>
    </source>
</evidence>